<dbReference type="EC" id="5.3.2.8" evidence="3"/>
<keyword evidence="2 3" id="KW-0413">Isomerase</keyword>
<dbReference type="PANTHER" id="PTHR43709">
    <property type="entry name" value="ACONITATE ISOMERASE-RELATED"/>
    <property type="match status" value="1"/>
</dbReference>
<dbReference type="Proteomes" id="UP001595848">
    <property type="component" value="Unassembled WGS sequence"/>
</dbReference>
<comment type="caution">
    <text evidence="3">The sequence shown here is derived from an EMBL/GenBank/DDBJ whole genome shotgun (WGS) entry which is preliminary data.</text>
</comment>
<dbReference type="RefSeq" id="WP_217966200.1">
    <property type="nucleotide sequence ID" value="NZ_JAHTBN010000011.1"/>
</dbReference>
<dbReference type="PANTHER" id="PTHR43709:SF3">
    <property type="entry name" value="ISOMERASE YBHH-RELATED"/>
    <property type="match status" value="1"/>
</dbReference>
<dbReference type="EMBL" id="JBHSBV010000006">
    <property type="protein sequence ID" value="MFC4202714.1"/>
    <property type="molecule type" value="Genomic_DNA"/>
</dbReference>
<protein>
    <submittedName>
        <fullName evidence="3">4-oxalomesaconate tautomerase</fullName>
        <ecNumber evidence="3">5.3.2.8</ecNumber>
    </submittedName>
</protein>
<dbReference type="Pfam" id="PF04303">
    <property type="entry name" value="PrpF"/>
    <property type="match status" value="1"/>
</dbReference>
<keyword evidence="4" id="KW-1185">Reference proteome</keyword>
<dbReference type="NCBIfam" id="NF033377">
    <property type="entry name" value="OMA_tautomer"/>
    <property type="match status" value="1"/>
</dbReference>
<gene>
    <name evidence="3" type="ORF">ACFOY1_17315</name>
</gene>
<evidence type="ECO:0000256" key="2">
    <source>
        <dbReference type="ARBA" id="ARBA00023235"/>
    </source>
</evidence>
<proteinExistence type="inferred from homology"/>
<dbReference type="GO" id="GO:0016853">
    <property type="term" value="F:isomerase activity"/>
    <property type="evidence" value="ECO:0007669"/>
    <property type="project" value="UniProtKB-KW"/>
</dbReference>
<evidence type="ECO:0000313" key="4">
    <source>
        <dbReference type="Proteomes" id="UP001595848"/>
    </source>
</evidence>
<organism evidence="3 4">
    <name type="scientific">Candidimonas humi</name>
    <dbReference type="NCBI Taxonomy" id="683355"/>
    <lineage>
        <taxon>Bacteria</taxon>
        <taxon>Pseudomonadati</taxon>
        <taxon>Pseudomonadota</taxon>
        <taxon>Betaproteobacteria</taxon>
        <taxon>Burkholderiales</taxon>
        <taxon>Alcaligenaceae</taxon>
        <taxon>Candidimonas</taxon>
    </lineage>
</organism>
<reference evidence="4" key="1">
    <citation type="journal article" date="2019" name="Int. J. Syst. Evol. Microbiol.">
        <title>The Global Catalogue of Microorganisms (GCM) 10K type strain sequencing project: providing services to taxonomists for standard genome sequencing and annotation.</title>
        <authorList>
            <consortium name="The Broad Institute Genomics Platform"/>
            <consortium name="The Broad Institute Genome Sequencing Center for Infectious Disease"/>
            <person name="Wu L."/>
            <person name="Ma J."/>
        </authorList>
    </citation>
    <scope>NUCLEOTIDE SEQUENCE [LARGE SCALE GENOMIC DNA]</scope>
    <source>
        <strain evidence="4">LMG 24813</strain>
    </source>
</reference>
<dbReference type="InterPro" id="IPR007400">
    <property type="entry name" value="PrpF-like"/>
</dbReference>
<evidence type="ECO:0000256" key="1">
    <source>
        <dbReference type="ARBA" id="ARBA00007673"/>
    </source>
</evidence>
<comment type="similarity">
    <text evidence="1">Belongs to the PrpF family.</text>
</comment>
<accession>A0ABV8P0K1</accession>
<sequence length="361" mass="37637">MEKEIPCVLMRGGTSRGPFFRADVLPPDRAERDRLLIAAMGSPHELQINGLGGGNSLSSKVAIVSPSSRPGCDVDYLFAQVLVDRELVDTRPNCGNMLAAVGPFALEQGLVRAHCGETAVRIFNVNTGSTIEALVQTPGGRVTYDGETRIDGVPGTAAPVILNFLGAEGSLTGRLFPTGAPMDIIDGVEATCLDAAIPLMIVDARSLGLSGGESPQELDGNAPLLRRIEALRIEAGRRMGLGDVTDSVVPKPVLVSPAGDGLSIRSRYFTPHRCHRAHAVTGAIGVAGSLVLPGTVSSALRGAAPFSRGVVSVFHPAGRIEISIELCSRDGVQGIAKAGVVRTARKIMQGTVCIPSPLSDK</sequence>
<evidence type="ECO:0000313" key="3">
    <source>
        <dbReference type="EMBL" id="MFC4202714.1"/>
    </source>
</evidence>
<dbReference type="InterPro" id="IPR047687">
    <property type="entry name" value="OMA_tautomer-like"/>
</dbReference>
<name>A0ABV8P0K1_9BURK</name>